<dbReference type="FunFam" id="3.30.465.10:FF:000017">
    <property type="entry name" value="Xanthine dehydrogenase, FAD binding subunit"/>
    <property type="match status" value="1"/>
</dbReference>
<dbReference type="PANTHER" id="PTHR42659:SF2">
    <property type="entry name" value="XANTHINE DEHYDROGENASE SUBUNIT C-RELATED"/>
    <property type="match status" value="1"/>
</dbReference>
<dbReference type="Gene3D" id="3.30.43.10">
    <property type="entry name" value="Uridine Diphospho-n-acetylenolpyruvylglucosamine Reductase, domain 2"/>
    <property type="match status" value="1"/>
</dbReference>
<dbReference type="InterPro" id="IPR016166">
    <property type="entry name" value="FAD-bd_PCMH"/>
</dbReference>
<dbReference type="InterPro" id="IPR051312">
    <property type="entry name" value="Diverse_Substr_Oxidored"/>
</dbReference>
<keyword evidence="1" id="KW-0285">Flavoprotein</keyword>
<dbReference type="PANTHER" id="PTHR42659">
    <property type="entry name" value="XANTHINE DEHYDROGENASE SUBUNIT C-RELATED"/>
    <property type="match status" value="1"/>
</dbReference>
<proteinExistence type="predicted"/>
<reference evidence="5 6" key="1">
    <citation type="journal article" date="2017" name="Water Res.">
        <title>Comammox in drinking water systems.</title>
        <authorList>
            <person name="Wang Y."/>
            <person name="Ma L."/>
            <person name="Mao Y."/>
            <person name="Jiang X."/>
            <person name="Xia Y."/>
            <person name="Yu K."/>
            <person name="Li B."/>
            <person name="Zhang T."/>
        </authorList>
    </citation>
    <scope>NUCLEOTIDE SEQUENCE [LARGE SCALE GENOMIC DNA]</scope>
    <source>
        <strain evidence="5">SG_bin8</strain>
    </source>
</reference>
<dbReference type="InterPro" id="IPR036318">
    <property type="entry name" value="FAD-bd_PCMH-like_sf"/>
</dbReference>
<protein>
    <submittedName>
        <fullName evidence="5">Carbon monoxide dehydrogenase</fullName>
    </submittedName>
</protein>
<evidence type="ECO:0000313" key="6">
    <source>
        <dbReference type="Proteomes" id="UP000192872"/>
    </source>
</evidence>
<name>A0A1W9HU64_9HYPH</name>
<dbReference type="RefSeq" id="WP_376801200.1">
    <property type="nucleotide sequence ID" value="NZ_DBNB01000009.1"/>
</dbReference>
<feature type="domain" description="FAD-binding PCMH-type" evidence="4">
    <location>
        <begin position="1"/>
        <end position="170"/>
    </location>
</feature>
<dbReference type="Proteomes" id="UP000192872">
    <property type="component" value="Unassembled WGS sequence"/>
</dbReference>
<keyword evidence="2" id="KW-0274">FAD</keyword>
<dbReference type="SUPFAM" id="SSF55447">
    <property type="entry name" value="CO dehydrogenase flavoprotein C-terminal domain-like"/>
    <property type="match status" value="1"/>
</dbReference>
<evidence type="ECO:0000259" key="4">
    <source>
        <dbReference type="PROSITE" id="PS51387"/>
    </source>
</evidence>
<dbReference type="AlphaFoldDB" id="A0A1W9HU64"/>
<dbReference type="GO" id="GO:0016491">
    <property type="term" value="F:oxidoreductase activity"/>
    <property type="evidence" value="ECO:0007669"/>
    <property type="project" value="UniProtKB-KW"/>
</dbReference>
<evidence type="ECO:0000256" key="3">
    <source>
        <dbReference type="ARBA" id="ARBA00023002"/>
    </source>
</evidence>
<dbReference type="PROSITE" id="PS51387">
    <property type="entry name" value="FAD_PCMH"/>
    <property type="match status" value="1"/>
</dbReference>
<dbReference type="SUPFAM" id="SSF56176">
    <property type="entry name" value="FAD-binding/transporter-associated domain-like"/>
    <property type="match status" value="1"/>
</dbReference>
<dbReference type="Gene3D" id="3.30.390.50">
    <property type="entry name" value="CO dehydrogenase flavoprotein, C-terminal domain"/>
    <property type="match status" value="1"/>
</dbReference>
<dbReference type="InterPro" id="IPR016169">
    <property type="entry name" value="FAD-bd_PCMH_sub2"/>
</dbReference>
<gene>
    <name evidence="5" type="ORF">A4S15_13255</name>
</gene>
<sequence>MYAFTYLRPGSVRGASKALATKENAKLLAGGQTLLPTMKQRLASPDHIVDLSQIDDLKNIEQKGRRIVIGAMATHASVASSALVRDNIPALAALAGGIGDPAVRHRGTIGGSVANNDPAADYPAAVLALGATIHTNKRKIAADEFFAGLFTTALEEDEVITKITFPMPSRAAYQKFRNPASRYALVGVFVAKRGRDIRVTVTGAGSNGVFRWSAAEAALSKRFSVKSLEGLSISASGLNGDIHASPEYRAHLIAVMTARAVAAA</sequence>
<dbReference type="InterPro" id="IPR005107">
    <property type="entry name" value="CO_DH_flav_C"/>
</dbReference>
<dbReference type="InterPro" id="IPR036683">
    <property type="entry name" value="CO_DH_flav_C_dom_sf"/>
</dbReference>
<dbReference type="InterPro" id="IPR016167">
    <property type="entry name" value="FAD-bd_PCMH_sub1"/>
</dbReference>
<evidence type="ECO:0000313" key="5">
    <source>
        <dbReference type="EMBL" id="OQW50966.1"/>
    </source>
</evidence>
<dbReference type="Gene3D" id="3.30.465.10">
    <property type="match status" value="1"/>
</dbReference>
<evidence type="ECO:0000256" key="2">
    <source>
        <dbReference type="ARBA" id="ARBA00022827"/>
    </source>
</evidence>
<dbReference type="STRING" id="1827387.A4S15_13255"/>
<dbReference type="EMBL" id="LWDL01000023">
    <property type="protein sequence ID" value="OQW50966.1"/>
    <property type="molecule type" value="Genomic_DNA"/>
</dbReference>
<evidence type="ECO:0000256" key="1">
    <source>
        <dbReference type="ARBA" id="ARBA00022630"/>
    </source>
</evidence>
<dbReference type="Pfam" id="PF00941">
    <property type="entry name" value="FAD_binding_5"/>
    <property type="match status" value="1"/>
</dbReference>
<dbReference type="SMART" id="SM01092">
    <property type="entry name" value="CO_deh_flav_C"/>
    <property type="match status" value="1"/>
</dbReference>
<accession>A0A1W9HU64</accession>
<keyword evidence="3" id="KW-0560">Oxidoreductase</keyword>
<comment type="caution">
    <text evidence="5">The sequence shown here is derived from an EMBL/GenBank/DDBJ whole genome shotgun (WGS) entry which is preliminary data.</text>
</comment>
<dbReference type="InterPro" id="IPR002346">
    <property type="entry name" value="Mopterin_DH_FAD-bd"/>
</dbReference>
<dbReference type="GO" id="GO:0071949">
    <property type="term" value="F:FAD binding"/>
    <property type="evidence" value="ECO:0007669"/>
    <property type="project" value="InterPro"/>
</dbReference>
<organism evidence="5 6">
    <name type="scientific">Candidatus Raskinella chloraquaticus</name>
    <dbReference type="NCBI Taxonomy" id="1951219"/>
    <lineage>
        <taxon>Bacteria</taxon>
        <taxon>Pseudomonadati</taxon>
        <taxon>Pseudomonadota</taxon>
        <taxon>Alphaproteobacteria</taxon>
        <taxon>Hyphomicrobiales</taxon>
        <taxon>Phreatobacteraceae</taxon>
        <taxon>Candidatus Raskinella</taxon>
    </lineage>
</organism>